<dbReference type="EMBL" id="CAJOBF010005076">
    <property type="protein sequence ID" value="CAF4163011.1"/>
    <property type="molecule type" value="Genomic_DNA"/>
</dbReference>
<accession>A0A819Z1M8</accession>
<reference evidence="2" key="1">
    <citation type="submission" date="2021-02" db="EMBL/GenBank/DDBJ databases">
        <authorList>
            <person name="Nowell W R."/>
        </authorList>
    </citation>
    <scope>NUCLEOTIDE SEQUENCE</scope>
</reference>
<comment type="caution">
    <text evidence="2">The sequence shown here is derived from an EMBL/GenBank/DDBJ whole genome shotgun (WGS) entry which is preliminary data.</text>
</comment>
<name>A0A819Z1M8_9BILA</name>
<gene>
    <name evidence="2" type="ORF">UXM345_LOCUS25809</name>
    <name evidence="1" type="ORF">XDN619_LOCUS17705</name>
</gene>
<evidence type="ECO:0000313" key="3">
    <source>
        <dbReference type="Proteomes" id="UP000663842"/>
    </source>
</evidence>
<dbReference type="EMBL" id="CAJNRG010007546">
    <property type="protein sequence ID" value="CAF2095958.1"/>
    <property type="molecule type" value="Genomic_DNA"/>
</dbReference>
<proteinExistence type="predicted"/>
<dbReference type="Proteomes" id="UP000663887">
    <property type="component" value="Unassembled WGS sequence"/>
</dbReference>
<dbReference type="AlphaFoldDB" id="A0A819Z1M8"/>
<organism evidence="2 3">
    <name type="scientific">Rotaria magnacalcarata</name>
    <dbReference type="NCBI Taxonomy" id="392030"/>
    <lineage>
        <taxon>Eukaryota</taxon>
        <taxon>Metazoa</taxon>
        <taxon>Spiralia</taxon>
        <taxon>Gnathifera</taxon>
        <taxon>Rotifera</taxon>
        <taxon>Eurotatoria</taxon>
        <taxon>Bdelloidea</taxon>
        <taxon>Philodinida</taxon>
        <taxon>Philodinidae</taxon>
        <taxon>Rotaria</taxon>
    </lineage>
</organism>
<sequence length="108" mass="11890">MPALGLGTGFYGLGNQAYGTYSECGPEPHNDTSSSVLFSPPDCGLNSQKAVYTWLSKAGGLRLDRANAHYNQRYVTRGIKQSLVDRSQIFILRKVGFIFPLGYNEIIN</sequence>
<evidence type="ECO:0000313" key="1">
    <source>
        <dbReference type="EMBL" id="CAF2095958.1"/>
    </source>
</evidence>
<evidence type="ECO:0000313" key="2">
    <source>
        <dbReference type="EMBL" id="CAF4163011.1"/>
    </source>
</evidence>
<dbReference type="Proteomes" id="UP000663842">
    <property type="component" value="Unassembled WGS sequence"/>
</dbReference>
<protein>
    <submittedName>
        <fullName evidence="2">Uncharacterized protein</fullName>
    </submittedName>
</protein>